<evidence type="ECO:0000313" key="1">
    <source>
        <dbReference type="EMBL" id="TBU26415.1"/>
    </source>
</evidence>
<name>A0A4Q9MGB8_9APHY</name>
<reference evidence="1" key="1">
    <citation type="submission" date="2019-01" db="EMBL/GenBank/DDBJ databases">
        <title>Draft genome sequences of three monokaryotic isolates of the white-rot basidiomycete fungus Dichomitus squalens.</title>
        <authorList>
            <consortium name="DOE Joint Genome Institute"/>
            <person name="Lopez S.C."/>
            <person name="Andreopoulos B."/>
            <person name="Pangilinan J."/>
            <person name="Lipzen A."/>
            <person name="Riley R."/>
            <person name="Ahrendt S."/>
            <person name="Ng V."/>
            <person name="Barry K."/>
            <person name="Daum C."/>
            <person name="Grigoriev I.V."/>
            <person name="Hilden K.S."/>
            <person name="Makela M.R."/>
            <person name="de Vries R.P."/>
        </authorList>
    </citation>
    <scope>NUCLEOTIDE SEQUENCE [LARGE SCALE GENOMIC DNA]</scope>
    <source>
        <strain evidence="1">OM18370.1</strain>
    </source>
</reference>
<proteinExistence type="predicted"/>
<sequence>MPVTFNVAQHDADSATIPEGYAIPTEKDILKSICHREQWKEVGEILQSSVPKDTLESSVMTPAKNGFVSTVIEAYGKHDHLKIRVNRHSEELRNYFVALEGKKELMVERRGRDVNRYTIDFASIARDMSGEIDKHNRVPPVVDKTLDVTICSVQLMSTLKSYFSYKARLLCGIPSVTLEGEKADWERLYKRLDRLPELGEEPERWASMLRPILRRFVDAFDGRPDATFWEHVEHLLSGWITAFCVWDTKGTWLAGPRPDPKGHSPCAREMTSAAPSRAFRGNSDSDYVLDGVEYFTLDMDDVAEGYCEVDVLLDDNGEEIKCKMLSGHVAMTISEGQEGSGSYDTLSPAPQWFLYVKQPLELEA</sequence>
<protein>
    <submittedName>
        <fullName evidence="1">Uncharacterized protein</fullName>
    </submittedName>
</protein>
<organism evidence="1">
    <name type="scientific">Dichomitus squalens</name>
    <dbReference type="NCBI Taxonomy" id="114155"/>
    <lineage>
        <taxon>Eukaryota</taxon>
        <taxon>Fungi</taxon>
        <taxon>Dikarya</taxon>
        <taxon>Basidiomycota</taxon>
        <taxon>Agaricomycotina</taxon>
        <taxon>Agaricomycetes</taxon>
        <taxon>Polyporales</taxon>
        <taxon>Polyporaceae</taxon>
        <taxon>Dichomitus</taxon>
    </lineage>
</organism>
<dbReference type="EMBL" id="ML143446">
    <property type="protein sequence ID" value="TBU26415.1"/>
    <property type="molecule type" value="Genomic_DNA"/>
</dbReference>
<dbReference type="OrthoDB" id="9978173at2759"/>
<dbReference type="PANTHER" id="PTHR31252:SF11">
    <property type="entry name" value="DUF4419 DOMAIN-CONTAINING PROTEIN"/>
    <property type="match status" value="1"/>
</dbReference>
<accession>A0A4Q9MGB8</accession>
<dbReference type="AlphaFoldDB" id="A0A4Q9MGB8"/>
<dbReference type="Proteomes" id="UP000292957">
    <property type="component" value="Unassembled WGS sequence"/>
</dbReference>
<dbReference type="InterPro" id="IPR025533">
    <property type="entry name" value="DUF4419"/>
</dbReference>
<dbReference type="Pfam" id="PF14388">
    <property type="entry name" value="DUF4419"/>
    <property type="match status" value="1"/>
</dbReference>
<dbReference type="PANTHER" id="PTHR31252">
    <property type="entry name" value="DUF4419 DOMAIN-CONTAINING PROTEIN"/>
    <property type="match status" value="1"/>
</dbReference>
<gene>
    <name evidence="1" type="ORF">BD311DRAFT_789782</name>
</gene>